<accession>A0A4Z2G077</accession>
<evidence type="ECO:0000259" key="2">
    <source>
        <dbReference type="Pfam" id="PF00485"/>
    </source>
</evidence>
<dbReference type="Gene3D" id="3.40.50.300">
    <property type="entry name" value="P-loop containing nucleotide triphosphate hydrolases"/>
    <property type="match status" value="1"/>
</dbReference>
<evidence type="ECO:0000256" key="1">
    <source>
        <dbReference type="SAM" id="MobiDB-lite"/>
    </source>
</evidence>
<feature type="domain" description="Phosphoribulokinase/uridine kinase" evidence="2">
    <location>
        <begin position="86"/>
        <end position="180"/>
    </location>
</feature>
<dbReference type="EMBL" id="SRLO01000802">
    <property type="protein sequence ID" value="TNN46214.1"/>
    <property type="molecule type" value="Genomic_DNA"/>
</dbReference>
<comment type="caution">
    <text evidence="3">The sequence shown here is derived from an EMBL/GenBank/DDBJ whole genome shotgun (WGS) entry which is preliminary data.</text>
</comment>
<proteinExistence type="predicted"/>
<dbReference type="GO" id="GO:0005524">
    <property type="term" value="F:ATP binding"/>
    <property type="evidence" value="ECO:0007669"/>
    <property type="project" value="InterPro"/>
</dbReference>
<dbReference type="SUPFAM" id="SSF52540">
    <property type="entry name" value="P-loop containing nucleoside triphosphate hydrolases"/>
    <property type="match status" value="1"/>
</dbReference>
<gene>
    <name evidence="3" type="primary">UCKL1_3</name>
    <name evidence="3" type="ORF">EYF80_043603</name>
</gene>
<evidence type="ECO:0000313" key="4">
    <source>
        <dbReference type="Proteomes" id="UP000314294"/>
    </source>
</evidence>
<feature type="region of interest" description="Disordered" evidence="1">
    <location>
        <begin position="26"/>
        <end position="54"/>
    </location>
</feature>
<protein>
    <submittedName>
        <fullName evidence="3">Uridine-cytidine kinase-like 1</fullName>
    </submittedName>
</protein>
<sequence length="212" mass="23686">MNSLPSYSGARISGCWTLRSDGSGGGEGSLDRLLPPVGPGLSPRKRTTSQCKSEPPLLRTSKRTIYTAGRPPWYNEHGAQSKEAFVIGLCGGSASGKTTVARKIIEALDVPWVVLLSMDSFYKVLTPDQQTLAASNDYNFDHPDAFDFDLLTHTLRKLKQGKSVKIPVYDFTTHGRQKEWVRTHTRTHTHAPKYTLKSRFLLLEFILLYAFQ</sequence>
<reference evidence="3 4" key="1">
    <citation type="submission" date="2019-03" db="EMBL/GenBank/DDBJ databases">
        <title>First draft genome of Liparis tanakae, snailfish: a comprehensive survey of snailfish specific genes.</title>
        <authorList>
            <person name="Kim W."/>
            <person name="Song I."/>
            <person name="Jeong J.-H."/>
            <person name="Kim D."/>
            <person name="Kim S."/>
            <person name="Ryu S."/>
            <person name="Song J.Y."/>
            <person name="Lee S.K."/>
        </authorList>
    </citation>
    <scope>NUCLEOTIDE SEQUENCE [LARGE SCALE GENOMIC DNA]</scope>
    <source>
        <tissue evidence="3">Muscle</tissue>
    </source>
</reference>
<organism evidence="3 4">
    <name type="scientific">Liparis tanakae</name>
    <name type="common">Tanaka's snailfish</name>
    <dbReference type="NCBI Taxonomy" id="230148"/>
    <lineage>
        <taxon>Eukaryota</taxon>
        <taxon>Metazoa</taxon>
        <taxon>Chordata</taxon>
        <taxon>Craniata</taxon>
        <taxon>Vertebrata</taxon>
        <taxon>Euteleostomi</taxon>
        <taxon>Actinopterygii</taxon>
        <taxon>Neopterygii</taxon>
        <taxon>Teleostei</taxon>
        <taxon>Neoteleostei</taxon>
        <taxon>Acanthomorphata</taxon>
        <taxon>Eupercaria</taxon>
        <taxon>Perciformes</taxon>
        <taxon>Cottioidei</taxon>
        <taxon>Cottales</taxon>
        <taxon>Liparidae</taxon>
        <taxon>Liparis</taxon>
    </lineage>
</organism>
<dbReference type="OrthoDB" id="10257085at2759"/>
<name>A0A4Z2G077_9TELE</name>
<keyword evidence="3" id="KW-0418">Kinase</keyword>
<dbReference type="InterPro" id="IPR006083">
    <property type="entry name" value="PRK/URK"/>
</dbReference>
<dbReference type="PRINTS" id="PR00988">
    <property type="entry name" value="URIDINKINASE"/>
</dbReference>
<dbReference type="Proteomes" id="UP000314294">
    <property type="component" value="Unassembled WGS sequence"/>
</dbReference>
<evidence type="ECO:0000313" key="3">
    <source>
        <dbReference type="EMBL" id="TNN46214.1"/>
    </source>
</evidence>
<dbReference type="GO" id="GO:0016301">
    <property type="term" value="F:kinase activity"/>
    <property type="evidence" value="ECO:0007669"/>
    <property type="project" value="UniProtKB-KW"/>
</dbReference>
<dbReference type="InterPro" id="IPR027417">
    <property type="entry name" value="P-loop_NTPase"/>
</dbReference>
<keyword evidence="3" id="KW-0808">Transferase</keyword>
<keyword evidence="4" id="KW-1185">Reference proteome</keyword>
<dbReference type="Pfam" id="PF00485">
    <property type="entry name" value="PRK"/>
    <property type="match status" value="1"/>
</dbReference>
<dbReference type="PANTHER" id="PTHR10285">
    <property type="entry name" value="URIDINE KINASE"/>
    <property type="match status" value="1"/>
</dbReference>
<dbReference type="AlphaFoldDB" id="A0A4Z2G077"/>